<dbReference type="GO" id="GO:0050660">
    <property type="term" value="F:flavin adenine dinucleotide binding"/>
    <property type="evidence" value="ECO:0007669"/>
    <property type="project" value="InterPro"/>
</dbReference>
<dbReference type="FunFam" id="3.30.9.10:FF:000024">
    <property type="entry name" value="Putative sarcosine oxidase"/>
    <property type="match status" value="1"/>
</dbReference>
<dbReference type="Proteomes" id="UP000026962">
    <property type="component" value="Chromosome 7"/>
</dbReference>
<dbReference type="PANTHER" id="PTHR10961:SF7">
    <property type="entry name" value="FAD DEPENDENT OXIDOREDUCTASE DOMAIN-CONTAINING PROTEIN"/>
    <property type="match status" value="1"/>
</dbReference>
<dbReference type="Gramene" id="OPUNC07G22640.1">
    <property type="protein sequence ID" value="OPUNC07G22640.1"/>
    <property type="gene ID" value="OPUNC07G22640"/>
</dbReference>
<dbReference type="eggNOG" id="KOG2820">
    <property type="taxonomic scope" value="Eukaryota"/>
</dbReference>
<evidence type="ECO:0000256" key="1">
    <source>
        <dbReference type="ARBA" id="ARBA00001974"/>
    </source>
</evidence>
<dbReference type="EnsemblPlants" id="OPUNC07G22640.1">
    <property type="protein sequence ID" value="OPUNC07G22640.1"/>
    <property type="gene ID" value="OPUNC07G22640"/>
</dbReference>
<sequence length="409" mass="43660">MAAVDNGGLFEVIVVGGGIMGSCAAYAAASRPGARVLLLEQFDLLHHRGSSHGESRGIRATYPQARYPPMVRLAARLWDDAQRDAGYSVLTPTPQLDMGPRGDPDLRAAIENGGAAEVASGSTSWPWSGVFRLPEGWTAATSELGGVITATKAVAMFQSLAVKHGAVLRDRMEVVDVAKQGEGLIVVKTSSGEEFHGTKCIITVGAWASKLVKSVAGVDLPVQPLHTLICYWKVRPGREHELTPEAGFPTFCCYGDTCIYSTPSMEFPGLIKVCMHGGAPCDPDWRDWCATGDALVDPVARWIDELMPGHVDTAGGPVIRQSCMYSMTPDVDFIIDFVGGEFGKDVVVGAGFSGHGFKMGPDVGRVLAEMAMDGEARTAAEAGAEVRHFRIGRFKGIPEKNLPENEINS</sequence>
<dbReference type="AlphaFoldDB" id="A0A0E0LNZ6"/>
<dbReference type="InterPro" id="IPR036188">
    <property type="entry name" value="FAD/NAD-bd_sf"/>
</dbReference>
<proteinExistence type="inferred from homology"/>
<dbReference type="GO" id="GO:0008115">
    <property type="term" value="F:sarcosine oxidase activity"/>
    <property type="evidence" value="ECO:0007669"/>
    <property type="project" value="TreeGrafter"/>
</dbReference>
<dbReference type="Gene3D" id="3.30.9.10">
    <property type="entry name" value="D-Amino Acid Oxidase, subunit A, domain 2"/>
    <property type="match status" value="1"/>
</dbReference>
<keyword evidence="3" id="KW-0285">Flavoprotein</keyword>
<reference evidence="7" key="1">
    <citation type="submission" date="2015-04" db="UniProtKB">
        <authorList>
            <consortium name="EnsemblPlants"/>
        </authorList>
    </citation>
    <scope>IDENTIFICATION</scope>
</reference>
<accession>A0A0E0LNZ6</accession>
<evidence type="ECO:0000256" key="2">
    <source>
        <dbReference type="ARBA" id="ARBA00010989"/>
    </source>
</evidence>
<comment type="similarity">
    <text evidence="2">Belongs to the MSOX/MTOX family.</text>
</comment>
<evidence type="ECO:0000256" key="5">
    <source>
        <dbReference type="ARBA" id="ARBA00023002"/>
    </source>
</evidence>
<evidence type="ECO:0000259" key="6">
    <source>
        <dbReference type="Pfam" id="PF01266"/>
    </source>
</evidence>
<dbReference type="Pfam" id="PF01266">
    <property type="entry name" value="DAO"/>
    <property type="match status" value="1"/>
</dbReference>
<dbReference type="InterPro" id="IPR006076">
    <property type="entry name" value="FAD-dep_OxRdtase"/>
</dbReference>
<reference evidence="7" key="2">
    <citation type="submission" date="2018-05" db="EMBL/GenBank/DDBJ databases">
        <title>OpunRS2 (Oryza punctata Reference Sequence Version 2).</title>
        <authorList>
            <person name="Zhang J."/>
            <person name="Kudrna D."/>
            <person name="Lee S."/>
            <person name="Talag J."/>
            <person name="Welchert J."/>
            <person name="Wing R.A."/>
        </authorList>
    </citation>
    <scope>NUCLEOTIDE SEQUENCE [LARGE SCALE GENOMIC DNA]</scope>
</reference>
<dbReference type="STRING" id="4537.A0A0E0LNZ6"/>
<keyword evidence="5" id="KW-0560">Oxidoreductase</keyword>
<dbReference type="HOGENOM" id="CLU_007884_2_2_1"/>
<protein>
    <recommendedName>
        <fullName evidence="6">FAD dependent oxidoreductase domain-containing protein</fullName>
    </recommendedName>
</protein>
<dbReference type="PANTHER" id="PTHR10961">
    <property type="entry name" value="PEROXISOMAL SARCOSINE OXIDASE"/>
    <property type="match status" value="1"/>
</dbReference>
<evidence type="ECO:0000313" key="7">
    <source>
        <dbReference type="EnsemblPlants" id="OPUNC07G22640.1"/>
    </source>
</evidence>
<dbReference type="InterPro" id="IPR045170">
    <property type="entry name" value="MTOX"/>
</dbReference>
<organism evidence="7">
    <name type="scientific">Oryza punctata</name>
    <name type="common">Red rice</name>
    <dbReference type="NCBI Taxonomy" id="4537"/>
    <lineage>
        <taxon>Eukaryota</taxon>
        <taxon>Viridiplantae</taxon>
        <taxon>Streptophyta</taxon>
        <taxon>Embryophyta</taxon>
        <taxon>Tracheophyta</taxon>
        <taxon>Spermatophyta</taxon>
        <taxon>Magnoliopsida</taxon>
        <taxon>Liliopsida</taxon>
        <taxon>Poales</taxon>
        <taxon>Poaceae</taxon>
        <taxon>BOP clade</taxon>
        <taxon>Oryzoideae</taxon>
        <taxon>Oryzeae</taxon>
        <taxon>Oryzinae</taxon>
        <taxon>Oryza</taxon>
    </lineage>
</organism>
<evidence type="ECO:0000256" key="4">
    <source>
        <dbReference type="ARBA" id="ARBA00022827"/>
    </source>
</evidence>
<evidence type="ECO:0000256" key="3">
    <source>
        <dbReference type="ARBA" id="ARBA00022630"/>
    </source>
</evidence>
<dbReference type="SUPFAM" id="SSF51905">
    <property type="entry name" value="FAD/NAD(P)-binding domain"/>
    <property type="match status" value="1"/>
</dbReference>
<dbReference type="SUPFAM" id="SSF54373">
    <property type="entry name" value="FAD-linked reductases, C-terminal domain"/>
    <property type="match status" value="1"/>
</dbReference>
<keyword evidence="8" id="KW-1185">Reference proteome</keyword>
<dbReference type="Gene3D" id="3.50.50.60">
    <property type="entry name" value="FAD/NAD(P)-binding domain"/>
    <property type="match status" value="1"/>
</dbReference>
<comment type="cofactor">
    <cofactor evidence="1">
        <name>FAD</name>
        <dbReference type="ChEBI" id="CHEBI:57692"/>
    </cofactor>
</comment>
<feature type="domain" description="FAD dependent oxidoreductase" evidence="6">
    <location>
        <begin position="12"/>
        <end position="370"/>
    </location>
</feature>
<name>A0A0E0LNZ6_ORYPU</name>
<evidence type="ECO:0000313" key="8">
    <source>
        <dbReference type="Proteomes" id="UP000026962"/>
    </source>
</evidence>
<dbReference type="OMA" id="SATPKWI"/>
<keyword evidence="4" id="KW-0274">FAD</keyword>